<evidence type="ECO:0000256" key="1">
    <source>
        <dbReference type="SAM" id="Phobius"/>
    </source>
</evidence>
<dbReference type="Pfam" id="PF00535">
    <property type="entry name" value="Glycos_transf_2"/>
    <property type="match status" value="1"/>
</dbReference>
<evidence type="ECO:0000259" key="2">
    <source>
        <dbReference type="Pfam" id="PF00535"/>
    </source>
</evidence>
<evidence type="ECO:0000313" key="4">
    <source>
        <dbReference type="Proteomes" id="UP000004121"/>
    </source>
</evidence>
<dbReference type="Proteomes" id="UP000004121">
    <property type="component" value="Unassembled WGS sequence"/>
</dbReference>
<name>C2KZH9_9FIRM</name>
<reference evidence="3 4" key="1">
    <citation type="submission" date="2009-04" db="EMBL/GenBank/DDBJ databases">
        <authorList>
            <person name="Qin X."/>
            <person name="Bachman B."/>
            <person name="Battles P."/>
            <person name="Bell A."/>
            <person name="Bess C."/>
            <person name="Bickham C."/>
            <person name="Chaboub L."/>
            <person name="Chen D."/>
            <person name="Coyle M."/>
            <person name="Deiros D.R."/>
            <person name="Dinh H."/>
            <person name="Forbes L."/>
            <person name="Fowler G."/>
            <person name="Francisco L."/>
            <person name="Fu Q."/>
            <person name="Gubbala S."/>
            <person name="Hale W."/>
            <person name="Han Y."/>
            <person name="Hemphill L."/>
            <person name="Highlander S.K."/>
            <person name="Hirani K."/>
            <person name="Hogues M."/>
            <person name="Jackson L."/>
            <person name="Jakkamsetti A."/>
            <person name="Javaid M."/>
            <person name="Jiang H."/>
            <person name="Korchina V."/>
            <person name="Kovar C."/>
            <person name="Lara F."/>
            <person name="Lee S."/>
            <person name="Mata R."/>
            <person name="Mathew T."/>
            <person name="Moen C."/>
            <person name="Morales K."/>
            <person name="Munidasa M."/>
            <person name="Nazareth L."/>
            <person name="Ngo R."/>
            <person name="Nguyen L."/>
            <person name="Okwuonu G."/>
            <person name="Ongeri F."/>
            <person name="Patil S."/>
            <person name="Petrosino J."/>
            <person name="Pham C."/>
            <person name="Pham P."/>
            <person name="Pu L.-L."/>
            <person name="Puazo M."/>
            <person name="Raj R."/>
            <person name="Reid J."/>
            <person name="Rouhana J."/>
            <person name="Saada N."/>
            <person name="Shang Y."/>
            <person name="Simmons D."/>
            <person name="Thornton R."/>
            <person name="Warren J."/>
            <person name="Weissenberger G."/>
            <person name="Zhang J."/>
            <person name="Zhang L."/>
            <person name="Zhou C."/>
            <person name="Zhu D."/>
            <person name="Muzny D."/>
            <person name="Worley K."/>
            <person name="Gibbs R."/>
        </authorList>
    </citation>
    <scope>NUCLEOTIDE SEQUENCE [LARGE SCALE GENOMIC DNA]</scope>
    <source>
        <strain evidence="3 4">F0268</strain>
    </source>
</reference>
<proteinExistence type="predicted"/>
<sequence length="277" mass="33087">MYFYVENDFIERMGKMEVDIIMGVFNEQKTIKRAIDSILEQDYLQWKLLICDDGSTDETVSIIENYVHSYPDKIVLYRNERNRGLTYSLNRLLKYSTARYIARMDADDYSVPSRIRVELEFLEKNPQYAMVGSAIEKFDKNGVFATVLFPEKPGRKSLLWNSPFAHPTIMIRREVILSLHGYRDLPKTKRCEDYDLWFRLYARGFLGYNIQTPLLKYFEDRSSYKKRKYRYRINEMRVRFEGYLHNHLMPIGLAYAIKPLLVGLIPYSVIQKFRRLK</sequence>
<comment type="caution">
    <text evidence="3">The sequence shown here is derived from an EMBL/GenBank/DDBJ whole genome shotgun (WGS) entry which is preliminary data.</text>
</comment>
<keyword evidence="1" id="KW-0472">Membrane</keyword>
<dbReference type="EC" id="2.4.-.-" evidence="3"/>
<dbReference type="SUPFAM" id="SSF53448">
    <property type="entry name" value="Nucleotide-diphospho-sugar transferases"/>
    <property type="match status" value="1"/>
</dbReference>
<accession>C2KZH9</accession>
<feature type="transmembrane region" description="Helical" evidence="1">
    <location>
        <begin position="248"/>
        <end position="270"/>
    </location>
</feature>
<dbReference type="PANTHER" id="PTHR22916:SF3">
    <property type="entry name" value="UDP-GLCNAC:BETAGAL BETA-1,3-N-ACETYLGLUCOSAMINYLTRANSFERASE-LIKE PROTEIN 1"/>
    <property type="match status" value="1"/>
</dbReference>
<keyword evidence="1" id="KW-1133">Transmembrane helix</keyword>
<dbReference type="GO" id="GO:0016758">
    <property type="term" value="F:hexosyltransferase activity"/>
    <property type="evidence" value="ECO:0007669"/>
    <property type="project" value="UniProtKB-ARBA"/>
</dbReference>
<dbReference type="eggNOG" id="COG1215">
    <property type="taxonomic scope" value="Bacteria"/>
</dbReference>
<keyword evidence="3" id="KW-0328">Glycosyltransferase</keyword>
<evidence type="ECO:0000313" key="3">
    <source>
        <dbReference type="EMBL" id="EEJ50809.1"/>
    </source>
</evidence>
<dbReference type="Gene3D" id="3.90.550.10">
    <property type="entry name" value="Spore Coat Polysaccharide Biosynthesis Protein SpsA, Chain A"/>
    <property type="match status" value="1"/>
</dbReference>
<dbReference type="InterPro" id="IPR001173">
    <property type="entry name" value="Glyco_trans_2-like"/>
</dbReference>
<organism evidence="3 4">
    <name type="scientific">Oribacterium sinus F0268</name>
    <dbReference type="NCBI Taxonomy" id="585501"/>
    <lineage>
        <taxon>Bacteria</taxon>
        <taxon>Bacillati</taxon>
        <taxon>Bacillota</taxon>
        <taxon>Clostridia</taxon>
        <taxon>Lachnospirales</taxon>
        <taxon>Lachnospiraceae</taxon>
        <taxon>Oribacterium</taxon>
    </lineage>
</organism>
<protein>
    <submittedName>
        <fullName evidence="3">Glycosyltransferase, group 2 family protein</fullName>
        <ecNumber evidence="3">2.4.-.-</ecNumber>
    </submittedName>
</protein>
<dbReference type="STRING" id="585501.HMPREF6123_1898"/>
<keyword evidence="1" id="KW-0812">Transmembrane</keyword>
<dbReference type="FunCoup" id="C2KZH9">
    <property type="interactions" value="10"/>
</dbReference>
<dbReference type="InParanoid" id="C2KZH9"/>
<dbReference type="InterPro" id="IPR029044">
    <property type="entry name" value="Nucleotide-diphossugar_trans"/>
</dbReference>
<feature type="domain" description="Glycosyltransferase 2-like" evidence="2">
    <location>
        <begin position="20"/>
        <end position="175"/>
    </location>
</feature>
<keyword evidence="3" id="KW-0808">Transferase</keyword>
<dbReference type="AlphaFoldDB" id="C2KZH9"/>
<dbReference type="EMBL" id="ACKX01000189">
    <property type="protein sequence ID" value="EEJ50809.1"/>
    <property type="molecule type" value="Genomic_DNA"/>
</dbReference>
<gene>
    <name evidence="3" type="ORF">HMPREF6123_1898</name>
</gene>
<dbReference type="PANTHER" id="PTHR22916">
    <property type="entry name" value="GLYCOSYLTRANSFERASE"/>
    <property type="match status" value="1"/>
</dbReference>
<keyword evidence="4" id="KW-1185">Reference proteome</keyword>
<dbReference type="HOGENOM" id="CLU_025996_0_9_9"/>